<dbReference type="PANTHER" id="PTHR43431">
    <property type="entry name" value="OXIDOREDUCTASE, SHORT CHAIN DEHYDROGENASE/REDUCTASE FAMILY (AFU_ORTHOLOGUE AFUA_5G14000)"/>
    <property type="match status" value="1"/>
</dbReference>
<dbReference type="SUPFAM" id="SSF51735">
    <property type="entry name" value="NAD(P)-binding Rossmann-fold domains"/>
    <property type="match status" value="1"/>
</dbReference>
<name>A0A1I3R9U9_9PSEU</name>
<dbReference type="EMBL" id="FORP01000005">
    <property type="protein sequence ID" value="SFJ43424.1"/>
    <property type="molecule type" value="Genomic_DNA"/>
</dbReference>
<dbReference type="AlphaFoldDB" id="A0A1I3R9U9"/>
<dbReference type="STRING" id="115433.SAMN05421835_105228"/>
<dbReference type="Proteomes" id="UP000199025">
    <property type="component" value="Unassembled WGS sequence"/>
</dbReference>
<reference evidence="1 2" key="1">
    <citation type="submission" date="2016-10" db="EMBL/GenBank/DDBJ databases">
        <authorList>
            <person name="de Groot N.N."/>
        </authorList>
    </citation>
    <scope>NUCLEOTIDE SEQUENCE [LARGE SCALE GENOMIC DNA]</scope>
    <source>
        <strain evidence="1 2">DSM 44468</strain>
    </source>
</reference>
<organism evidence="1 2">
    <name type="scientific">Amycolatopsis sacchari</name>
    <dbReference type="NCBI Taxonomy" id="115433"/>
    <lineage>
        <taxon>Bacteria</taxon>
        <taxon>Bacillati</taxon>
        <taxon>Actinomycetota</taxon>
        <taxon>Actinomycetes</taxon>
        <taxon>Pseudonocardiales</taxon>
        <taxon>Pseudonocardiaceae</taxon>
        <taxon>Amycolatopsis</taxon>
    </lineage>
</organism>
<dbReference type="InterPro" id="IPR002347">
    <property type="entry name" value="SDR_fam"/>
</dbReference>
<dbReference type="PANTHER" id="PTHR43431:SF7">
    <property type="entry name" value="OXIDOREDUCTASE, SHORT CHAIN DEHYDROGENASE_REDUCTASE FAMILY (AFU_ORTHOLOGUE AFUA_5G14000)"/>
    <property type="match status" value="1"/>
</dbReference>
<sequence length="221" mass="22559">MGTMNNPVFVVGAGPGIGASVARRFAKEGHPVGLVSRTRSRLDGIVDGLRAEGHHAVAATGDITDPEDITRALGELTAALGVPEVVCFSPLPEIGLIRPVLDTTPADVRDALALSVVGAVAVVRSVVPGMLERGSGTLLFTTGGAAVRPSAERAVSAIAYAGLTSYVGLLAETLPARGIRVGRVTIVGAVGPGLTHEPDDVAEHLWRHHASPGEPVTVLAN</sequence>
<dbReference type="Gene3D" id="3.40.50.720">
    <property type="entry name" value="NAD(P)-binding Rossmann-like Domain"/>
    <property type="match status" value="1"/>
</dbReference>
<protein>
    <submittedName>
        <fullName evidence="1">Short-chain dehydrogenase</fullName>
    </submittedName>
</protein>
<dbReference type="Pfam" id="PF00106">
    <property type="entry name" value="adh_short"/>
    <property type="match status" value="1"/>
</dbReference>
<accession>A0A1I3R9U9</accession>
<proteinExistence type="predicted"/>
<evidence type="ECO:0000313" key="2">
    <source>
        <dbReference type="Proteomes" id="UP000199025"/>
    </source>
</evidence>
<keyword evidence="2" id="KW-1185">Reference proteome</keyword>
<dbReference type="InterPro" id="IPR036291">
    <property type="entry name" value="NAD(P)-bd_dom_sf"/>
</dbReference>
<evidence type="ECO:0000313" key="1">
    <source>
        <dbReference type="EMBL" id="SFJ43424.1"/>
    </source>
</evidence>
<gene>
    <name evidence="1" type="ORF">SAMN05421835_105228</name>
</gene>